<dbReference type="AlphaFoldDB" id="A0A8S1HGF9"/>
<accession>A0A8S1HGF9</accession>
<sequence>MPQPLQIDLLIVQKLRQFVDPIRKKANIYSERSTPCSKPRFSRRLNSGGDFLPVYLRTTAIRAGGVWRAPFDGLDGIPPPIGTNSV</sequence>
<comment type="caution">
    <text evidence="1">The sequence shown here is derived from an EMBL/GenBank/DDBJ whole genome shotgun (WGS) entry which is preliminary data.</text>
</comment>
<dbReference type="Proteomes" id="UP000835052">
    <property type="component" value="Unassembled WGS sequence"/>
</dbReference>
<keyword evidence="2" id="KW-1185">Reference proteome</keyword>
<evidence type="ECO:0000313" key="1">
    <source>
        <dbReference type="EMBL" id="CAD6195049.1"/>
    </source>
</evidence>
<proteinExistence type="predicted"/>
<name>A0A8S1HGF9_9PELO</name>
<organism evidence="1 2">
    <name type="scientific">Caenorhabditis auriculariae</name>
    <dbReference type="NCBI Taxonomy" id="2777116"/>
    <lineage>
        <taxon>Eukaryota</taxon>
        <taxon>Metazoa</taxon>
        <taxon>Ecdysozoa</taxon>
        <taxon>Nematoda</taxon>
        <taxon>Chromadorea</taxon>
        <taxon>Rhabditida</taxon>
        <taxon>Rhabditina</taxon>
        <taxon>Rhabditomorpha</taxon>
        <taxon>Rhabditoidea</taxon>
        <taxon>Rhabditidae</taxon>
        <taxon>Peloderinae</taxon>
        <taxon>Caenorhabditis</taxon>
    </lineage>
</organism>
<evidence type="ECO:0000313" key="2">
    <source>
        <dbReference type="Proteomes" id="UP000835052"/>
    </source>
</evidence>
<reference evidence="1" key="1">
    <citation type="submission" date="2020-10" db="EMBL/GenBank/DDBJ databases">
        <authorList>
            <person name="Kikuchi T."/>
        </authorList>
    </citation>
    <scope>NUCLEOTIDE SEQUENCE</scope>
    <source>
        <strain evidence="1">NKZ352</strain>
    </source>
</reference>
<protein>
    <submittedName>
        <fullName evidence="1">Uncharacterized protein</fullName>
    </submittedName>
</protein>
<dbReference type="EMBL" id="CAJGYM010000050">
    <property type="protein sequence ID" value="CAD6195049.1"/>
    <property type="molecule type" value="Genomic_DNA"/>
</dbReference>
<gene>
    <name evidence="1" type="ORF">CAUJ_LOCUS10968</name>
</gene>